<proteinExistence type="predicted"/>
<organism evidence="1 2">
    <name type="scientific">Cylicostephanus goldi</name>
    <name type="common">Nematode worm</name>
    <dbReference type="NCBI Taxonomy" id="71465"/>
    <lineage>
        <taxon>Eukaryota</taxon>
        <taxon>Metazoa</taxon>
        <taxon>Ecdysozoa</taxon>
        <taxon>Nematoda</taxon>
        <taxon>Chromadorea</taxon>
        <taxon>Rhabditida</taxon>
        <taxon>Rhabditina</taxon>
        <taxon>Rhabditomorpha</taxon>
        <taxon>Strongyloidea</taxon>
        <taxon>Strongylidae</taxon>
        <taxon>Cylicostephanus</taxon>
    </lineage>
</organism>
<reference evidence="1 2" key="1">
    <citation type="submission" date="2018-11" db="EMBL/GenBank/DDBJ databases">
        <authorList>
            <consortium name="Pathogen Informatics"/>
        </authorList>
    </citation>
    <scope>NUCLEOTIDE SEQUENCE [LARGE SCALE GENOMIC DNA]</scope>
</reference>
<sequence length="179" mass="19890">MFALTFVHGTLPKMFQPKEWELFTGVILDEPQAASSGIAWIDESRHAAVSKLQAHLPTLYNNLQLTDQGTWSEFSRAVDCENSVPSAIETRITPFQKLSSAISEHLPSINPPPFNLSDILAETTNQEPILLILAGGADPSQRHEKALGQQKRESRIWVESALSADFSFQKLLKLRLHSG</sequence>
<evidence type="ECO:0008006" key="3">
    <source>
        <dbReference type="Google" id="ProtNLM"/>
    </source>
</evidence>
<protein>
    <recommendedName>
        <fullName evidence="3">Dynein heavy chain region D6 P-loop domain-containing protein</fullName>
    </recommendedName>
</protein>
<evidence type="ECO:0000313" key="1">
    <source>
        <dbReference type="EMBL" id="VDN26533.1"/>
    </source>
</evidence>
<dbReference type="Proteomes" id="UP000271889">
    <property type="component" value="Unassembled WGS sequence"/>
</dbReference>
<accession>A0A3P7MRS2</accession>
<gene>
    <name evidence="1" type="ORF">CGOC_LOCUS10415</name>
</gene>
<dbReference type="EMBL" id="UYRV01111147">
    <property type="protein sequence ID" value="VDN26533.1"/>
    <property type="molecule type" value="Genomic_DNA"/>
</dbReference>
<dbReference type="AlphaFoldDB" id="A0A3P7MRS2"/>
<name>A0A3P7MRS2_CYLGO</name>
<dbReference type="OrthoDB" id="5593012at2759"/>
<keyword evidence="2" id="KW-1185">Reference proteome</keyword>
<evidence type="ECO:0000313" key="2">
    <source>
        <dbReference type="Proteomes" id="UP000271889"/>
    </source>
</evidence>